<dbReference type="SUPFAM" id="SSF49313">
    <property type="entry name" value="Cadherin-like"/>
    <property type="match status" value="3"/>
</dbReference>
<keyword evidence="1" id="KW-1133">Transmembrane helix</keyword>
<dbReference type="GO" id="GO:0016020">
    <property type="term" value="C:membrane"/>
    <property type="evidence" value="ECO:0007669"/>
    <property type="project" value="InterPro"/>
</dbReference>
<keyword evidence="3" id="KW-1185">Reference proteome</keyword>
<dbReference type="Proteomes" id="UP000039865">
    <property type="component" value="Unassembled WGS sequence"/>
</dbReference>
<keyword evidence="1" id="KW-0472">Membrane</keyword>
<dbReference type="InParanoid" id="A0A078A2Q8"/>
<accession>A0A078A2Q8</accession>
<dbReference type="EMBL" id="CCKQ01003927">
    <property type="protein sequence ID" value="CDW75069.1"/>
    <property type="molecule type" value="Genomic_DNA"/>
</dbReference>
<keyword evidence="1" id="KW-0812">Transmembrane</keyword>
<proteinExistence type="predicted"/>
<evidence type="ECO:0000313" key="2">
    <source>
        <dbReference type="EMBL" id="CDW75069.1"/>
    </source>
</evidence>
<gene>
    <name evidence="2" type="primary">Contig8122.g8659</name>
    <name evidence="2" type="ORF">STYLEM_4055</name>
</gene>
<evidence type="ECO:0000256" key="1">
    <source>
        <dbReference type="SAM" id="Phobius"/>
    </source>
</evidence>
<name>A0A078A2Q8_STYLE</name>
<reference evidence="2 3" key="1">
    <citation type="submission" date="2014-06" db="EMBL/GenBank/DDBJ databases">
        <authorList>
            <person name="Swart Estienne"/>
        </authorList>
    </citation>
    <scope>NUCLEOTIDE SEQUENCE [LARGE SCALE GENOMIC DNA]</scope>
    <source>
        <strain evidence="2 3">130c</strain>
    </source>
</reference>
<organism evidence="2 3">
    <name type="scientific">Stylonychia lemnae</name>
    <name type="common">Ciliate</name>
    <dbReference type="NCBI Taxonomy" id="5949"/>
    <lineage>
        <taxon>Eukaryota</taxon>
        <taxon>Sar</taxon>
        <taxon>Alveolata</taxon>
        <taxon>Ciliophora</taxon>
        <taxon>Intramacronucleata</taxon>
        <taxon>Spirotrichea</taxon>
        <taxon>Stichotrichia</taxon>
        <taxon>Sporadotrichida</taxon>
        <taxon>Oxytrichidae</taxon>
        <taxon>Stylonychinae</taxon>
        <taxon>Stylonychia</taxon>
    </lineage>
</organism>
<dbReference type="Gene3D" id="2.60.40.10">
    <property type="entry name" value="Immunoglobulins"/>
    <property type="match status" value="3"/>
</dbReference>
<sequence>MTLSQYEQVLYVTGYSTNGICYQGNTDAYRTFIAKYSTNHIVGMNIIQIKEFPNQKIGTQQYYFKRIGIDSNGYLVIFGDAYFDNQIVRHTSNNQDAYSIMGFKGDQFISDSDCYSDISSSFSNAALTINSLNWQQQSYSVELHSSIMTKDVFTAMTFSNVLSTTYIQYGFCNSEFSTPSMSSQRLLKGESIQKYWNTETSNINDGLCKQSQRLAWDTALLLNENSLVSSLNGINFDNANQKFTGTSSVSGTYELLLLSSLINGQYASQTFALTIYEEMPQAIQNISDQTIIVGYFWKYQLNITNLTSYSQPLKLMYNALKGDGNSFDDWLNFFPENQTFLGIPLKVHTQDITVIISNEYREQTILQFKVNVISNGLRQINQQKDFCGYKGTNLTNTVIELEQLFESIDNHSIQMSAQSSKTPSIIRFDESTQTIQFNSQPTSFPYFTSITLKGKTHFDESIQTQFDVTILEFLLQIDNILPKCQQQQTYLYLDNESEGVYSLNFKQCFKPFGITQIKDLQFDLILTNGEKVEENVFQLDQQQCELYINAYARFQGKYYLRILATDFCGTIVYLDLTVIINTKPKAQSPIYPAQQAQNFANFYFQIKDDWFTDNDPFDNELKYSVQFNLGSDQWLSFNPGKISYLYGKPFAEINNQSVTIRATDSYGLWAESVLPIHFILNRPPVVSNFTSLFYTYLAGQQMQIKLNPQFSDENYDSLIYGLRFNNKYDLPEWIKFNPLSATISGVAPKVKQSTNFTFTLYANDKAETFASKDIKILVLRNNPPVINKQLKQIEFYTNKYNLYQFESDLFIDMDDNDTIKYELVQNSQDLSQNFTIQNLIFYSGNRTLIYNPDQQVAQDIVIKLVIKAIDILNQEAQIEFELIIISVEGYGSEINMIIGGSILIITAFGMFIGVIFMNQKLFNKINKEELDLFHKFLQETDQQTLTQIQAKKAHMD</sequence>
<dbReference type="GO" id="GO:0005509">
    <property type="term" value="F:calcium ion binding"/>
    <property type="evidence" value="ECO:0007669"/>
    <property type="project" value="InterPro"/>
</dbReference>
<dbReference type="AlphaFoldDB" id="A0A078A2Q8"/>
<protein>
    <submittedName>
        <fullName evidence="2">Ig family protein</fullName>
    </submittedName>
</protein>
<dbReference type="Pfam" id="PF05345">
    <property type="entry name" value="He_PIG"/>
    <property type="match status" value="1"/>
</dbReference>
<dbReference type="InterPro" id="IPR013783">
    <property type="entry name" value="Ig-like_fold"/>
</dbReference>
<feature type="transmembrane region" description="Helical" evidence="1">
    <location>
        <begin position="896"/>
        <end position="917"/>
    </location>
</feature>
<evidence type="ECO:0000313" key="3">
    <source>
        <dbReference type="Proteomes" id="UP000039865"/>
    </source>
</evidence>
<dbReference type="InterPro" id="IPR015919">
    <property type="entry name" value="Cadherin-like_sf"/>
</dbReference>